<dbReference type="Pfam" id="PF00486">
    <property type="entry name" value="Trans_reg_C"/>
    <property type="match status" value="1"/>
</dbReference>
<dbReference type="EMBL" id="AQOB01000002">
    <property type="protein sequence ID" value="EOQ39888.1"/>
    <property type="molecule type" value="Genomic_DNA"/>
</dbReference>
<evidence type="ECO:0000256" key="5">
    <source>
        <dbReference type="ARBA" id="ARBA00023125"/>
    </source>
</evidence>
<dbReference type="GO" id="GO:0000156">
    <property type="term" value="F:phosphorelay response regulator activity"/>
    <property type="evidence" value="ECO:0007669"/>
    <property type="project" value="TreeGrafter"/>
</dbReference>
<dbReference type="eggNOG" id="COG0745">
    <property type="taxonomic scope" value="Bacteria"/>
</dbReference>
<dbReference type="PROSITE" id="PS50110">
    <property type="entry name" value="RESPONSE_REGULATORY"/>
    <property type="match status" value="1"/>
</dbReference>
<dbReference type="SMART" id="SM00448">
    <property type="entry name" value="REC"/>
    <property type="match status" value="1"/>
</dbReference>
<dbReference type="FunFam" id="1.10.10.10:FF:000018">
    <property type="entry name" value="DNA-binding response regulator ResD"/>
    <property type="match status" value="1"/>
</dbReference>
<reference evidence="12 13" key="1">
    <citation type="submission" date="2013-01" db="EMBL/GenBank/DDBJ databases">
        <title>The Genome Sequence of Butyricicoccus pullicaecorum 1.2.</title>
        <authorList>
            <consortium name="The Broad Institute Genome Sequencing Platform"/>
            <person name="Earl A."/>
            <person name="Ward D."/>
            <person name="Feldgarden M."/>
            <person name="Gevers D."/>
            <person name="Van Immerseel F."/>
            <person name="Eeckhaut V."/>
            <person name="Walker B."/>
            <person name="Young S.K."/>
            <person name="Zeng Q."/>
            <person name="Gargeya S."/>
            <person name="Fitzgerald M."/>
            <person name="Haas B."/>
            <person name="Abouelleil A."/>
            <person name="Alvarado L."/>
            <person name="Arachchi H.M."/>
            <person name="Berlin A.M."/>
            <person name="Chapman S.B."/>
            <person name="Dewar J."/>
            <person name="Goldberg J."/>
            <person name="Griggs A."/>
            <person name="Gujja S."/>
            <person name="Hansen M."/>
            <person name="Howarth C."/>
            <person name="Imamovic A."/>
            <person name="Larimer J."/>
            <person name="McCowan C."/>
            <person name="Murphy C."/>
            <person name="Neiman D."/>
            <person name="Pearson M."/>
            <person name="Priest M."/>
            <person name="Roberts A."/>
            <person name="Saif S."/>
            <person name="Shea T."/>
            <person name="Sisk P."/>
            <person name="Sykes S."/>
            <person name="Wortman J."/>
            <person name="Nusbaum C."/>
            <person name="Birren B."/>
        </authorList>
    </citation>
    <scope>NUCLEOTIDE SEQUENCE [LARGE SCALE GENOMIC DNA]</scope>
    <source>
        <strain evidence="12 13">1.2</strain>
    </source>
</reference>
<dbReference type="CDD" id="cd00383">
    <property type="entry name" value="trans_reg_C"/>
    <property type="match status" value="1"/>
</dbReference>
<dbReference type="InterPro" id="IPR011006">
    <property type="entry name" value="CheY-like_superfamily"/>
</dbReference>
<dbReference type="Gene3D" id="3.40.50.2300">
    <property type="match status" value="1"/>
</dbReference>
<dbReference type="InterPro" id="IPR001789">
    <property type="entry name" value="Sig_transdc_resp-reg_receiver"/>
</dbReference>
<dbReference type="Gene3D" id="1.10.10.10">
    <property type="entry name" value="Winged helix-like DNA-binding domain superfamily/Winged helix DNA-binding domain"/>
    <property type="match status" value="1"/>
</dbReference>
<dbReference type="InterPro" id="IPR016032">
    <property type="entry name" value="Sig_transdc_resp-reg_C-effctor"/>
</dbReference>
<dbReference type="Gene3D" id="6.10.250.690">
    <property type="match status" value="1"/>
</dbReference>
<feature type="domain" description="Response regulatory" evidence="10">
    <location>
        <begin position="10"/>
        <end position="122"/>
    </location>
</feature>
<evidence type="ECO:0000313" key="13">
    <source>
        <dbReference type="Proteomes" id="UP000013981"/>
    </source>
</evidence>
<evidence type="ECO:0000313" key="12">
    <source>
        <dbReference type="EMBL" id="EOQ39888.1"/>
    </source>
</evidence>
<evidence type="ECO:0000256" key="4">
    <source>
        <dbReference type="ARBA" id="ARBA00023015"/>
    </source>
</evidence>
<evidence type="ECO:0000256" key="8">
    <source>
        <dbReference type="PROSITE-ProRule" id="PRU00169"/>
    </source>
</evidence>
<dbReference type="CDD" id="cd17574">
    <property type="entry name" value="REC_OmpR"/>
    <property type="match status" value="1"/>
</dbReference>
<evidence type="ECO:0000259" key="10">
    <source>
        <dbReference type="PROSITE" id="PS50110"/>
    </source>
</evidence>
<dbReference type="Proteomes" id="UP000013981">
    <property type="component" value="Unassembled WGS sequence"/>
</dbReference>
<dbReference type="Pfam" id="PF00072">
    <property type="entry name" value="Response_reg"/>
    <property type="match status" value="1"/>
</dbReference>
<keyword evidence="5 9" id="KW-0238">DNA-binding</keyword>
<keyword evidence="4" id="KW-0805">Transcription regulation</keyword>
<sequence>MRHKEVGKAQILMVDDEAEIREVIKILLESEGYEVLEAETGELALAKFSLSTDLIILDINMPGVSGYQVCQKIRSISNVPILFLTAKTQESDLLMGYTVGGDDYLSKPFSYSELLARVKGLLRRYTVYQGKNIQTRRSEYLEWQNIRLNYDRNNVYKDQQELNLTNTEYRILRLLLSCPRQTFSAQNIYESVWSEPYFPGANNTIMVFIRKLREKIEENPKNPKILVTVWGKGYRIE</sequence>
<evidence type="ECO:0000256" key="2">
    <source>
        <dbReference type="ARBA" id="ARBA00022553"/>
    </source>
</evidence>
<dbReference type="PROSITE" id="PS51755">
    <property type="entry name" value="OMPR_PHOB"/>
    <property type="match status" value="1"/>
</dbReference>
<dbReference type="GO" id="GO:0006355">
    <property type="term" value="P:regulation of DNA-templated transcription"/>
    <property type="evidence" value="ECO:0007669"/>
    <property type="project" value="InterPro"/>
</dbReference>
<comment type="caution">
    <text evidence="12">The sequence shown here is derived from an EMBL/GenBank/DDBJ whole genome shotgun (WGS) entry which is preliminary data.</text>
</comment>
<feature type="domain" description="OmpR/PhoB-type" evidence="11">
    <location>
        <begin position="138"/>
        <end position="237"/>
    </location>
</feature>
<feature type="DNA-binding region" description="OmpR/PhoB-type" evidence="9">
    <location>
        <begin position="138"/>
        <end position="237"/>
    </location>
</feature>
<evidence type="ECO:0000256" key="1">
    <source>
        <dbReference type="ARBA" id="ARBA00018672"/>
    </source>
</evidence>
<evidence type="ECO:0000259" key="11">
    <source>
        <dbReference type="PROSITE" id="PS51755"/>
    </source>
</evidence>
<dbReference type="GO" id="GO:0000976">
    <property type="term" value="F:transcription cis-regulatory region binding"/>
    <property type="evidence" value="ECO:0007669"/>
    <property type="project" value="TreeGrafter"/>
</dbReference>
<dbReference type="AlphaFoldDB" id="R8W4U9"/>
<organism evidence="12 13">
    <name type="scientific">Butyricicoccus pullicaecorum 1.2</name>
    <dbReference type="NCBI Taxonomy" id="1203606"/>
    <lineage>
        <taxon>Bacteria</taxon>
        <taxon>Bacillati</taxon>
        <taxon>Bacillota</taxon>
        <taxon>Clostridia</taxon>
        <taxon>Eubacteriales</taxon>
        <taxon>Butyricicoccaceae</taxon>
        <taxon>Butyricicoccus</taxon>
    </lineage>
</organism>
<keyword evidence="6" id="KW-0804">Transcription</keyword>
<feature type="modified residue" description="4-aspartylphosphate" evidence="8">
    <location>
        <position position="58"/>
    </location>
</feature>
<dbReference type="GO" id="GO:0005829">
    <property type="term" value="C:cytosol"/>
    <property type="evidence" value="ECO:0007669"/>
    <property type="project" value="TreeGrafter"/>
</dbReference>
<keyword evidence="2 8" id="KW-0597">Phosphoprotein</keyword>
<accession>R8W4U9</accession>
<dbReference type="SMART" id="SM00862">
    <property type="entry name" value="Trans_reg_C"/>
    <property type="match status" value="1"/>
</dbReference>
<evidence type="ECO:0000256" key="9">
    <source>
        <dbReference type="PROSITE-ProRule" id="PRU01091"/>
    </source>
</evidence>
<proteinExistence type="predicted"/>
<gene>
    <name evidence="12" type="ORF">HMPREF1526_00585</name>
</gene>
<dbReference type="OrthoDB" id="9790442at2"/>
<dbReference type="SUPFAM" id="SSF52172">
    <property type="entry name" value="CheY-like"/>
    <property type="match status" value="1"/>
</dbReference>
<dbReference type="SUPFAM" id="SSF46894">
    <property type="entry name" value="C-terminal effector domain of the bipartite response regulators"/>
    <property type="match status" value="1"/>
</dbReference>
<evidence type="ECO:0000256" key="7">
    <source>
        <dbReference type="ARBA" id="ARBA00024867"/>
    </source>
</evidence>
<protein>
    <recommendedName>
        <fullName evidence="1">Stage 0 sporulation protein A homolog</fullName>
    </recommendedName>
</protein>
<comment type="function">
    <text evidence="7">May play the central regulatory role in sporulation. It may be an element of the effector pathway responsible for the activation of sporulation genes in response to nutritional stress. Spo0A may act in concert with spo0H (a sigma factor) to control the expression of some genes that are critical to the sporulation process.</text>
</comment>
<keyword evidence="13" id="KW-1185">Reference proteome</keyword>
<evidence type="ECO:0000256" key="6">
    <source>
        <dbReference type="ARBA" id="ARBA00023163"/>
    </source>
</evidence>
<dbReference type="PANTHER" id="PTHR48111:SF2">
    <property type="entry name" value="RESPONSE REGULATOR SAER"/>
    <property type="match status" value="1"/>
</dbReference>
<dbReference type="PANTHER" id="PTHR48111">
    <property type="entry name" value="REGULATOR OF RPOS"/>
    <property type="match status" value="1"/>
</dbReference>
<keyword evidence="3" id="KW-0902">Two-component regulatory system</keyword>
<dbReference type="InterPro" id="IPR001867">
    <property type="entry name" value="OmpR/PhoB-type_DNA-bd"/>
</dbReference>
<dbReference type="FunFam" id="3.40.50.2300:FF:000001">
    <property type="entry name" value="DNA-binding response regulator PhoB"/>
    <property type="match status" value="1"/>
</dbReference>
<evidence type="ECO:0000256" key="3">
    <source>
        <dbReference type="ARBA" id="ARBA00023012"/>
    </source>
</evidence>
<dbReference type="HOGENOM" id="CLU_000445_30_4_9"/>
<dbReference type="InterPro" id="IPR036388">
    <property type="entry name" value="WH-like_DNA-bd_sf"/>
</dbReference>
<dbReference type="RefSeq" id="WP_016146791.1">
    <property type="nucleotide sequence ID" value="NZ_KB976103.1"/>
</dbReference>
<dbReference type="InterPro" id="IPR039420">
    <property type="entry name" value="WalR-like"/>
</dbReference>
<dbReference type="GO" id="GO:0032993">
    <property type="term" value="C:protein-DNA complex"/>
    <property type="evidence" value="ECO:0007669"/>
    <property type="project" value="TreeGrafter"/>
</dbReference>
<name>R8W4U9_9FIRM</name>